<feature type="domain" description="AP2/ERF" evidence="7">
    <location>
        <begin position="463"/>
        <end position="520"/>
    </location>
</feature>
<keyword evidence="4" id="KW-0804">Transcription</keyword>
<comment type="subcellular location">
    <subcellularLocation>
        <location evidence="1">Nucleus</location>
    </subcellularLocation>
</comment>
<comment type="caution">
    <text evidence="8">The sequence shown here is derived from an EMBL/GenBank/DDBJ whole genome shotgun (WGS) entry which is preliminary data.</text>
</comment>
<sequence>MDKSQKGGHRCLPKRIILVRHGESQGNLDMAAYTTTPDCRIPLTPLGVEQARTAGERIQQVVSEGGRAARWKVYFYVSPYERTRATLREIGQAFPRKRIIGVREECRIREQDFGNFQVEERMKVIKETRERFGRFFFRFPDGESAADVFDRVASRVSLPTLFGPPSLCWAVGLSSGHGIGAAGFMESLWRDIDMRRLEQDDNLDVNLVIVSHGLTSRVFLMKWFKWTVDQFERLNNPDNCEFRVMQLGPGGEYSLAIHHTPAELQLWGLSPEMIADQQWRATTVRGSWYENCPWHLDNFFHHLKDSSDDDGSSDDSETRPVTRTRVAGPIEPKPPPHPRGIQSSRTRRCRLLTNGADHGQTPLRVPPHRDGRLRRSIPKVVTASHYMSFATWEGAAKETAPPMGCRDPLPGSSFLLAESSVKTETEKTNTERREAEKFGGVAMAPRAKGGDAGEGGGALQVIRFRGVRKRPWGRYAAEIRDPAKKSRVWLGTFDTAEEAARAYDAAALQFRGPKAKTNFPYPDPRHFPAVFVGAGSGSAASSPSSSTVESSTPSPPYPAAPPPLDLELGHASARLPFLHPLPATAAPARPFLFLDAMARSEKAVAVTGFKAVAMSAYRGAQSESGSSLDMSYSLSPVVIAAPGRRLPFDVDLNLPPPPEVA</sequence>
<dbReference type="Proteomes" id="UP000287651">
    <property type="component" value="Unassembled WGS sequence"/>
</dbReference>
<keyword evidence="5" id="KW-0539">Nucleus</keyword>
<protein>
    <recommendedName>
        <fullName evidence="7">AP2/ERF domain-containing protein</fullName>
    </recommendedName>
</protein>
<feature type="region of interest" description="Disordered" evidence="6">
    <location>
        <begin position="306"/>
        <end position="345"/>
    </location>
</feature>
<dbReference type="Gene3D" id="3.40.50.1240">
    <property type="entry name" value="Phosphoglycerate mutase-like"/>
    <property type="match status" value="1"/>
</dbReference>
<feature type="region of interest" description="Disordered" evidence="6">
    <location>
        <begin position="541"/>
        <end position="563"/>
    </location>
</feature>
<keyword evidence="2" id="KW-0805">Transcription regulation</keyword>
<dbReference type="GO" id="GO:0005634">
    <property type="term" value="C:nucleus"/>
    <property type="evidence" value="ECO:0007669"/>
    <property type="project" value="UniProtKB-SubCell"/>
</dbReference>
<dbReference type="AlphaFoldDB" id="A0A426YA44"/>
<feature type="compositionally biased region" description="Pro residues" evidence="6">
    <location>
        <begin position="553"/>
        <end position="563"/>
    </location>
</feature>
<dbReference type="PRINTS" id="PR00367">
    <property type="entry name" value="ETHRSPELEMNT"/>
</dbReference>
<accession>A0A426YA44</accession>
<dbReference type="PROSITE" id="PS51032">
    <property type="entry name" value="AP2_ERF"/>
    <property type="match status" value="1"/>
</dbReference>
<dbReference type="InterPro" id="IPR013078">
    <property type="entry name" value="His_Pase_superF_clade-1"/>
</dbReference>
<reference evidence="8 9" key="1">
    <citation type="journal article" date="2014" name="Agronomy (Basel)">
        <title>A Draft Genome Sequence for Ensete ventricosum, the Drought-Tolerant Tree Against Hunger.</title>
        <authorList>
            <person name="Harrison J."/>
            <person name="Moore K.A."/>
            <person name="Paszkiewicz K."/>
            <person name="Jones T."/>
            <person name="Grant M."/>
            <person name="Ambacheew D."/>
            <person name="Muzemil S."/>
            <person name="Studholme D.J."/>
        </authorList>
    </citation>
    <scope>NUCLEOTIDE SEQUENCE [LARGE SCALE GENOMIC DNA]</scope>
</reference>
<evidence type="ECO:0000256" key="1">
    <source>
        <dbReference type="ARBA" id="ARBA00004123"/>
    </source>
</evidence>
<dbReference type="Pfam" id="PF00847">
    <property type="entry name" value="AP2"/>
    <property type="match status" value="1"/>
</dbReference>
<dbReference type="InterPro" id="IPR029033">
    <property type="entry name" value="His_PPase_superfam"/>
</dbReference>
<evidence type="ECO:0000259" key="7">
    <source>
        <dbReference type="PROSITE" id="PS51032"/>
    </source>
</evidence>
<evidence type="ECO:0000256" key="6">
    <source>
        <dbReference type="SAM" id="MobiDB-lite"/>
    </source>
</evidence>
<evidence type="ECO:0000313" key="8">
    <source>
        <dbReference type="EMBL" id="RRT48577.1"/>
    </source>
</evidence>
<evidence type="ECO:0000256" key="3">
    <source>
        <dbReference type="ARBA" id="ARBA00023125"/>
    </source>
</evidence>
<dbReference type="InterPro" id="IPR001345">
    <property type="entry name" value="PG/BPGM_mutase_AS"/>
</dbReference>
<dbReference type="InterPro" id="IPR001471">
    <property type="entry name" value="AP2/ERF_dom"/>
</dbReference>
<name>A0A426YA44_ENSVE</name>
<evidence type="ECO:0000256" key="2">
    <source>
        <dbReference type="ARBA" id="ARBA00023015"/>
    </source>
</evidence>
<dbReference type="SUPFAM" id="SSF53254">
    <property type="entry name" value="Phosphoglycerate mutase-like"/>
    <property type="match status" value="1"/>
</dbReference>
<dbReference type="CDD" id="cd07067">
    <property type="entry name" value="HP_PGM_like"/>
    <property type="match status" value="1"/>
</dbReference>
<dbReference type="EMBL" id="AMZH03013864">
    <property type="protein sequence ID" value="RRT48577.1"/>
    <property type="molecule type" value="Genomic_DNA"/>
</dbReference>
<dbReference type="InterPro" id="IPR036955">
    <property type="entry name" value="AP2/ERF_dom_sf"/>
</dbReference>
<keyword evidence="3" id="KW-0238">DNA-binding</keyword>
<evidence type="ECO:0000313" key="9">
    <source>
        <dbReference type="Proteomes" id="UP000287651"/>
    </source>
</evidence>
<organism evidence="8 9">
    <name type="scientific">Ensete ventricosum</name>
    <name type="common">Abyssinian banana</name>
    <name type="synonym">Musa ensete</name>
    <dbReference type="NCBI Taxonomy" id="4639"/>
    <lineage>
        <taxon>Eukaryota</taxon>
        <taxon>Viridiplantae</taxon>
        <taxon>Streptophyta</taxon>
        <taxon>Embryophyta</taxon>
        <taxon>Tracheophyta</taxon>
        <taxon>Spermatophyta</taxon>
        <taxon>Magnoliopsida</taxon>
        <taxon>Liliopsida</taxon>
        <taxon>Zingiberales</taxon>
        <taxon>Musaceae</taxon>
        <taxon>Ensete</taxon>
    </lineage>
</organism>
<dbReference type="Gene3D" id="3.30.730.10">
    <property type="entry name" value="AP2/ERF domain"/>
    <property type="match status" value="1"/>
</dbReference>
<dbReference type="Pfam" id="PF00300">
    <property type="entry name" value="His_Phos_1"/>
    <property type="match status" value="1"/>
</dbReference>
<feature type="compositionally biased region" description="Low complexity" evidence="6">
    <location>
        <begin position="541"/>
        <end position="552"/>
    </location>
</feature>
<gene>
    <name evidence="8" type="ORF">B296_00027807</name>
</gene>
<dbReference type="CDD" id="cd00018">
    <property type="entry name" value="AP2"/>
    <property type="match status" value="1"/>
</dbReference>
<proteinExistence type="predicted"/>
<dbReference type="GO" id="GO:0003700">
    <property type="term" value="F:DNA-binding transcription factor activity"/>
    <property type="evidence" value="ECO:0007669"/>
    <property type="project" value="InterPro"/>
</dbReference>
<dbReference type="GO" id="GO:0003824">
    <property type="term" value="F:catalytic activity"/>
    <property type="evidence" value="ECO:0007669"/>
    <property type="project" value="InterPro"/>
</dbReference>
<dbReference type="SMART" id="SM00380">
    <property type="entry name" value="AP2"/>
    <property type="match status" value="1"/>
</dbReference>
<evidence type="ECO:0000256" key="5">
    <source>
        <dbReference type="ARBA" id="ARBA00023242"/>
    </source>
</evidence>
<evidence type="ECO:0000256" key="4">
    <source>
        <dbReference type="ARBA" id="ARBA00023163"/>
    </source>
</evidence>
<dbReference type="SMART" id="SM00855">
    <property type="entry name" value="PGAM"/>
    <property type="match status" value="1"/>
</dbReference>
<dbReference type="FunFam" id="3.30.730.10:FF:000001">
    <property type="entry name" value="Ethylene-responsive transcription factor 2"/>
    <property type="match status" value="1"/>
</dbReference>
<dbReference type="InterPro" id="IPR016177">
    <property type="entry name" value="DNA-bd_dom_sf"/>
</dbReference>
<dbReference type="GO" id="GO:0003677">
    <property type="term" value="F:DNA binding"/>
    <property type="evidence" value="ECO:0007669"/>
    <property type="project" value="UniProtKB-KW"/>
</dbReference>
<dbReference type="SUPFAM" id="SSF54171">
    <property type="entry name" value="DNA-binding domain"/>
    <property type="match status" value="1"/>
</dbReference>
<dbReference type="PROSITE" id="PS00175">
    <property type="entry name" value="PG_MUTASE"/>
    <property type="match status" value="1"/>
</dbReference>
<dbReference type="InterPro" id="IPR052765">
    <property type="entry name" value="PGM-Related"/>
</dbReference>
<dbReference type="PANTHER" id="PTHR46192">
    <property type="entry name" value="BROAD-RANGE ACID PHOSPHATASE DET1"/>
    <property type="match status" value="1"/>
</dbReference>